<organism evidence="2 3">
    <name type="scientific">Hyalangium minutum</name>
    <dbReference type="NCBI Taxonomy" id="394096"/>
    <lineage>
        <taxon>Bacteria</taxon>
        <taxon>Pseudomonadati</taxon>
        <taxon>Myxococcota</taxon>
        <taxon>Myxococcia</taxon>
        <taxon>Myxococcales</taxon>
        <taxon>Cystobacterineae</taxon>
        <taxon>Archangiaceae</taxon>
        <taxon>Hyalangium</taxon>
    </lineage>
</organism>
<name>A0A085W8N3_9BACT</name>
<proteinExistence type="predicted"/>
<sequence length="43" mass="4571">MPRDSAVDEQPCERGGVAPQRTAHASLHVTPGLIFWPTNIAGS</sequence>
<dbReference type="STRING" id="394096.DB31_2459"/>
<comment type="caution">
    <text evidence="2">The sequence shown here is derived from an EMBL/GenBank/DDBJ whole genome shotgun (WGS) entry which is preliminary data.</text>
</comment>
<keyword evidence="3" id="KW-1185">Reference proteome</keyword>
<dbReference type="Proteomes" id="UP000028725">
    <property type="component" value="Unassembled WGS sequence"/>
</dbReference>
<protein>
    <submittedName>
        <fullName evidence="2">Uncharacterized protein</fullName>
    </submittedName>
</protein>
<accession>A0A085W8N3</accession>
<feature type="region of interest" description="Disordered" evidence="1">
    <location>
        <begin position="1"/>
        <end position="20"/>
    </location>
</feature>
<reference evidence="2 3" key="1">
    <citation type="submission" date="2014-04" db="EMBL/GenBank/DDBJ databases">
        <title>Genome assembly of Hyalangium minutum DSM 14724.</title>
        <authorList>
            <person name="Sharma G."/>
            <person name="Subramanian S."/>
        </authorList>
    </citation>
    <scope>NUCLEOTIDE SEQUENCE [LARGE SCALE GENOMIC DNA]</scope>
    <source>
        <strain evidence="2 3">DSM 14724</strain>
    </source>
</reference>
<gene>
    <name evidence="2" type="ORF">DB31_2459</name>
</gene>
<evidence type="ECO:0000256" key="1">
    <source>
        <dbReference type="SAM" id="MobiDB-lite"/>
    </source>
</evidence>
<evidence type="ECO:0000313" key="2">
    <source>
        <dbReference type="EMBL" id="KFE64046.1"/>
    </source>
</evidence>
<evidence type="ECO:0000313" key="3">
    <source>
        <dbReference type="Proteomes" id="UP000028725"/>
    </source>
</evidence>
<dbReference type="AlphaFoldDB" id="A0A085W8N3"/>
<dbReference type="EMBL" id="JMCB01000015">
    <property type="protein sequence ID" value="KFE64046.1"/>
    <property type="molecule type" value="Genomic_DNA"/>
</dbReference>